<evidence type="ECO:0000313" key="3">
    <source>
        <dbReference type="Proteomes" id="UP000178448"/>
    </source>
</evidence>
<dbReference type="InterPro" id="IPR029044">
    <property type="entry name" value="Nucleotide-diphossugar_trans"/>
</dbReference>
<dbReference type="Gene3D" id="3.90.550.10">
    <property type="entry name" value="Spore Coat Polysaccharide Biosynthesis Protein SpsA, Chain A"/>
    <property type="match status" value="1"/>
</dbReference>
<dbReference type="InterPro" id="IPR001173">
    <property type="entry name" value="Glyco_trans_2-like"/>
</dbReference>
<dbReference type="Pfam" id="PF00535">
    <property type="entry name" value="Glycos_transf_2"/>
    <property type="match status" value="1"/>
</dbReference>
<dbReference type="PANTHER" id="PTHR43685:SF11">
    <property type="entry name" value="GLYCOSYLTRANSFERASE TAGX-RELATED"/>
    <property type="match status" value="1"/>
</dbReference>
<comment type="caution">
    <text evidence="2">The sequence shown here is derived from an EMBL/GenBank/DDBJ whole genome shotgun (WGS) entry which is preliminary data.</text>
</comment>
<organism evidence="2 3">
    <name type="scientific">Candidatus Gottesmanbacteria bacterium RBG_16_52_11</name>
    <dbReference type="NCBI Taxonomy" id="1798374"/>
    <lineage>
        <taxon>Bacteria</taxon>
        <taxon>Candidatus Gottesmaniibacteriota</taxon>
    </lineage>
</organism>
<gene>
    <name evidence="2" type="ORF">A2Z33_05580</name>
</gene>
<sequence>MTRSSADIPGTKTGRPLVTVGMPLYNNAAHIRQSLESLLAQSYKPIEIIISDDGSDDRTFEICRKLARNNPEIRLFQNRHRTGIRTNFNTVLRRAQGKYFTWAAGDDLRHQRAIEKLTSLLERYPDAVLAISGWQQFNDRIQHVFRLPDRVRFEKAEALELLMRHPEYIAGMFYGLYRTEVLRSCGGLYSDRRIHFEGTSDTMTVFRVLLRGDLVHTSGIYFSKKDTGLYLERHTVLSSPERLRTAFPKIIRYMTNPLLFLADCLSSLKLTFSSQMPLHDKLRISHATVLRLFRQSGHFFGEIFRTFRTGIAAFLRRG</sequence>
<feature type="domain" description="Glycosyltransferase 2-like" evidence="1">
    <location>
        <begin position="19"/>
        <end position="146"/>
    </location>
</feature>
<evidence type="ECO:0000259" key="1">
    <source>
        <dbReference type="Pfam" id="PF00535"/>
    </source>
</evidence>
<accession>A0A1F5YP81</accession>
<dbReference type="InterPro" id="IPR050834">
    <property type="entry name" value="Glycosyltransf_2"/>
</dbReference>
<proteinExistence type="predicted"/>
<dbReference type="CDD" id="cd00761">
    <property type="entry name" value="Glyco_tranf_GTA_type"/>
    <property type="match status" value="1"/>
</dbReference>
<dbReference type="PANTHER" id="PTHR43685">
    <property type="entry name" value="GLYCOSYLTRANSFERASE"/>
    <property type="match status" value="1"/>
</dbReference>
<protein>
    <recommendedName>
        <fullName evidence="1">Glycosyltransferase 2-like domain-containing protein</fullName>
    </recommendedName>
</protein>
<dbReference type="SUPFAM" id="SSF53448">
    <property type="entry name" value="Nucleotide-diphospho-sugar transferases"/>
    <property type="match status" value="1"/>
</dbReference>
<dbReference type="EMBL" id="MFJD01000011">
    <property type="protein sequence ID" value="OGG01682.1"/>
    <property type="molecule type" value="Genomic_DNA"/>
</dbReference>
<dbReference type="STRING" id="1798374.A2Z33_05580"/>
<reference evidence="2 3" key="1">
    <citation type="journal article" date="2016" name="Nat. Commun.">
        <title>Thousands of microbial genomes shed light on interconnected biogeochemical processes in an aquifer system.</title>
        <authorList>
            <person name="Anantharaman K."/>
            <person name="Brown C.T."/>
            <person name="Hug L.A."/>
            <person name="Sharon I."/>
            <person name="Castelle C.J."/>
            <person name="Probst A.J."/>
            <person name="Thomas B.C."/>
            <person name="Singh A."/>
            <person name="Wilkins M.J."/>
            <person name="Karaoz U."/>
            <person name="Brodie E.L."/>
            <person name="Williams K.H."/>
            <person name="Hubbard S.S."/>
            <person name="Banfield J.F."/>
        </authorList>
    </citation>
    <scope>NUCLEOTIDE SEQUENCE [LARGE SCALE GENOMIC DNA]</scope>
</reference>
<dbReference type="Proteomes" id="UP000178448">
    <property type="component" value="Unassembled WGS sequence"/>
</dbReference>
<evidence type="ECO:0000313" key="2">
    <source>
        <dbReference type="EMBL" id="OGG01682.1"/>
    </source>
</evidence>
<dbReference type="AlphaFoldDB" id="A0A1F5YP81"/>
<name>A0A1F5YP81_9BACT</name>